<accession>A0A0A6UGH0</accession>
<evidence type="ECO:0000313" key="2">
    <source>
        <dbReference type="EMBL" id="KHD75145.1"/>
    </source>
</evidence>
<name>A0A0A6UGH0_ACTUT</name>
<protein>
    <submittedName>
        <fullName evidence="2">Uncharacterized protein</fullName>
    </submittedName>
</protein>
<dbReference type="RefSeq" id="WP_043528133.1">
    <property type="nucleotide sequence ID" value="NZ_BAABKU010000028.1"/>
</dbReference>
<sequence>MTDPNDDLSSVADSGVPGTSEVPEDLHGDLPLDEAGRAQDGPGVPGRAADSPAAQGSPIGPPD</sequence>
<keyword evidence="3" id="KW-1185">Reference proteome</keyword>
<dbReference type="AlphaFoldDB" id="A0A0A6UGH0"/>
<dbReference type="EMBL" id="JRTT01000031">
    <property type="protein sequence ID" value="KHD75145.1"/>
    <property type="molecule type" value="Genomic_DNA"/>
</dbReference>
<feature type="region of interest" description="Disordered" evidence="1">
    <location>
        <begin position="1"/>
        <end position="63"/>
    </location>
</feature>
<organism evidence="2 3">
    <name type="scientific">Actinoplanes utahensis</name>
    <dbReference type="NCBI Taxonomy" id="1869"/>
    <lineage>
        <taxon>Bacteria</taxon>
        <taxon>Bacillati</taxon>
        <taxon>Actinomycetota</taxon>
        <taxon>Actinomycetes</taxon>
        <taxon>Micromonosporales</taxon>
        <taxon>Micromonosporaceae</taxon>
        <taxon>Actinoplanes</taxon>
    </lineage>
</organism>
<dbReference type="Proteomes" id="UP000054537">
    <property type="component" value="Unassembled WGS sequence"/>
</dbReference>
<proteinExistence type="predicted"/>
<reference evidence="2 3" key="1">
    <citation type="submission" date="2014-10" db="EMBL/GenBank/DDBJ databases">
        <title>Draft genome sequence of Actinoplanes utahensis NRRL 12052.</title>
        <authorList>
            <person name="Velasco-Bucheli B."/>
            <person name="del Cerro C."/>
            <person name="Hormigo D."/>
            <person name="Garcia J.L."/>
            <person name="Acebal C."/>
            <person name="Arroyo M."/>
            <person name="de la Mata I."/>
        </authorList>
    </citation>
    <scope>NUCLEOTIDE SEQUENCE [LARGE SCALE GENOMIC DNA]</scope>
    <source>
        <strain evidence="2 3">NRRL 12052</strain>
    </source>
</reference>
<dbReference type="OrthoDB" id="3298102at2"/>
<comment type="caution">
    <text evidence="2">The sequence shown here is derived from an EMBL/GenBank/DDBJ whole genome shotgun (WGS) entry which is preliminary data.</text>
</comment>
<evidence type="ECO:0000313" key="3">
    <source>
        <dbReference type="Proteomes" id="UP000054537"/>
    </source>
</evidence>
<gene>
    <name evidence="2" type="ORF">MB27_24845</name>
</gene>
<feature type="compositionally biased region" description="Basic and acidic residues" evidence="1">
    <location>
        <begin position="24"/>
        <end position="37"/>
    </location>
</feature>
<evidence type="ECO:0000256" key="1">
    <source>
        <dbReference type="SAM" id="MobiDB-lite"/>
    </source>
</evidence>